<dbReference type="PANTHER" id="PTHR16255">
    <property type="entry name" value="REQUIRED FOR MEIOTIC NUCLEAR DIVISION PROTEIN 1 HOMOLOG"/>
    <property type="match status" value="1"/>
</dbReference>
<proteinExistence type="inferred from homology"/>
<evidence type="ECO:0000256" key="1">
    <source>
        <dbReference type="ARBA" id="ARBA00008306"/>
    </source>
</evidence>
<keyword evidence="3" id="KW-0472">Membrane</keyword>
<feature type="domain" description="DUF155" evidence="2">
    <location>
        <begin position="78"/>
        <end position="247"/>
    </location>
</feature>
<dbReference type="Pfam" id="PF02582">
    <property type="entry name" value="DUF155"/>
    <property type="match status" value="1"/>
</dbReference>
<evidence type="ECO:0000313" key="3">
    <source>
        <dbReference type="EMBL" id="KAL0486617.1"/>
    </source>
</evidence>
<organism evidence="3 4">
    <name type="scientific">Acrasis kona</name>
    <dbReference type="NCBI Taxonomy" id="1008807"/>
    <lineage>
        <taxon>Eukaryota</taxon>
        <taxon>Discoba</taxon>
        <taxon>Heterolobosea</taxon>
        <taxon>Tetramitia</taxon>
        <taxon>Eutetramitia</taxon>
        <taxon>Acrasidae</taxon>
        <taxon>Acrasis</taxon>
    </lineage>
</organism>
<keyword evidence="3" id="KW-0812">Transmembrane</keyword>
<dbReference type="InterPro" id="IPR051624">
    <property type="entry name" value="RMD1/Sad1-interacting"/>
</dbReference>
<protein>
    <submittedName>
        <fullName evidence="3">1 TM domain-containing transmembrane protein</fullName>
    </submittedName>
</protein>
<comment type="caution">
    <text evidence="3">The sequence shown here is derived from an EMBL/GenBank/DDBJ whole genome shotgun (WGS) entry which is preliminary data.</text>
</comment>
<comment type="similarity">
    <text evidence="1">Belongs to the RMD1/sif2 family.</text>
</comment>
<keyword evidence="4" id="KW-1185">Reference proteome</keyword>
<reference evidence="3 4" key="1">
    <citation type="submission" date="2024-03" db="EMBL/GenBank/DDBJ databases">
        <title>The Acrasis kona genome and developmental transcriptomes reveal deep origins of eukaryotic multicellular pathways.</title>
        <authorList>
            <person name="Sheikh S."/>
            <person name="Fu C.-J."/>
            <person name="Brown M.W."/>
            <person name="Baldauf S.L."/>
        </authorList>
    </citation>
    <scope>NUCLEOTIDE SEQUENCE [LARGE SCALE GENOMIC DNA]</scope>
    <source>
        <strain evidence="3 4">ATCC MYA-3509</strain>
    </source>
</reference>
<dbReference type="InterPro" id="IPR003734">
    <property type="entry name" value="DUF155"/>
</dbReference>
<name>A0AAW2Z9S5_9EUKA</name>
<dbReference type="PANTHER" id="PTHR16255:SF6">
    <property type="entry name" value="PROTEIN RETARDED ROOT GROWTH-LIKE"/>
    <property type="match status" value="1"/>
</dbReference>
<dbReference type="Proteomes" id="UP001431209">
    <property type="component" value="Unassembled WGS sequence"/>
</dbReference>
<dbReference type="EMBL" id="JAOPGA020001252">
    <property type="protein sequence ID" value="KAL0486617.1"/>
    <property type="molecule type" value="Genomic_DNA"/>
</dbReference>
<accession>A0AAW2Z9S5</accession>
<gene>
    <name evidence="3" type="ORF">AKO1_001537</name>
</gene>
<evidence type="ECO:0000259" key="2">
    <source>
        <dbReference type="Pfam" id="PF02582"/>
    </source>
</evidence>
<sequence>MLRRFSHKIKLTRPISRSLVIAQGKKHHIDAYNISKELNLDFAERYIREDDNDAIMITEKTKWHLTLQGTHEFSEWLIVAYAHGSVCFFNVDEASRNQWVSKFKDLTKSQSIKTENLTIEINPNAKEYCEIGRDRLTITHLDKHALSLITGTLARSAALKSYEDQLRDILHQFQGLNSKVKIQNKMSMVEVNKLTPVIALGNELKCGLLITVRLLETPDIIWDSSRYDKLYKLLNNDFEIGVRYTAIEKKLDFIQENAIFYLDMRHSHVMNRGNWSVIFLLAASAVVAYRMYRASIQEVRSGEVRWSRLVMSIKEKFE</sequence>
<evidence type="ECO:0000313" key="4">
    <source>
        <dbReference type="Proteomes" id="UP001431209"/>
    </source>
</evidence>
<dbReference type="GO" id="GO:0005739">
    <property type="term" value="C:mitochondrion"/>
    <property type="evidence" value="ECO:0007669"/>
    <property type="project" value="UniProtKB-ARBA"/>
</dbReference>
<dbReference type="AlphaFoldDB" id="A0AAW2Z9S5"/>